<gene>
    <name evidence="1" type="ORF">TM49_18600</name>
</gene>
<dbReference type="HOGENOM" id="CLU_147810_5_1_5"/>
<dbReference type="Gene3D" id="2.40.10.270">
    <property type="entry name" value="Bacteriophage SPP1 head-tail adaptor protein"/>
    <property type="match status" value="1"/>
</dbReference>
<dbReference type="KEGG" id="mey:TM49_18600"/>
<protein>
    <submittedName>
        <fullName evidence="1">Head-tail adaptor protein</fullName>
    </submittedName>
</protein>
<evidence type="ECO:0000313" key="2">
    <source>
        <dbReference type="Proteomes" id="UP000032611"/>
    </source>
</evidence>
<dbReference type="AlphaFoldDB" id="A0A0D5LXZ7"/>
<dbReference type="InterPro" id="IPR008767">
    <property type="entry name" value="Phage_SPP1_head-tail_adaptor"/>
</dbReference>
<dbReference type="EMBL" id="CP010803">
    <property type="protein sequence ID" value="AJY48343.1"/>
    <property type="molecule type" value="Genomic_DNA"/>
</dbReference>
<dbReference type="OrthoDB" id="7570189at2"/>
<dbReference type="NCBIfam" id="TIGR01563">
    <property type="entry name" value="gp16_SPP1"/>
    <property type="match status" value="1"/>
</dbReference>
<proteinExistence type="predicted"/>
<reference evidence="1 2" key="1">
    <citation type="journal article" date="2015" name="Genome Announc.">
        <title>Complete genome sequence of Martelella endophytica YC6887, which has antifungal activity associated with a halophyte.</title>
        <authorList>
            <person name="Khan A."/>
            <person name="Khan H."/>
            <person name="Chung E.J."/>
            <person name="Hossain M.T."/>
            <person name="Chung Y.R."/>
        </authorList>
    </citation>
    <scope>NUCLEOTIDE SEQUENCE [LARGE SCALE GENOMIC DNA]</scope>
    <source>
        <strain evidence="1">YC6887</strain>
    </source>
</reference>
<dbReference type="RefSeq" id="WP_045685481.1">
    <property type="nucleotide sequence ID" value="NZ_CP010803.1"/>
</dbReference>
<sequence>MQALDPGAFSVRLELLSPVSVSDGQGGAEISYSLVERLWARLEPVSIGFDEEANGSVVRVTHEIWMRARSDLAPGMRLRMGSRNFAINGWRDPDETGRYTVCRTEEVGL</sequence>
<dbReference type="InterPro" id="IPR038666">
    <property type="entry name" value="SSP1_head-tail_sf"/>
</dbReference>
<dbReference type="PATRIC" id="fig|1486262.3.peg.3849"/>
<accession>A0A0D5LXZ7</accession>
<evidence type="ECO:0000313" key="1">
    <source>
        <dbReference type="EMBL" id="AJY48343.1"/>
    </source>
</evidence>
<dbReference type="STRING" id="1486262.TM49_18600"/>
<keyword evidence="2" id="KW-1185">Reference proteome</keyword>
<organism evidence="1 2">
    <name type="scientific">Martelella endophytica</name>
    <dbReference type="NCBI Taxonomy" id="1486262"/>
    <lineage>
        <taxon>Bacteria</taxon>
        <taxon>Pseudomonadati</taxon>
        <taxon>Pseudomonadota</taxon>
        <taxon>Alphaproteobacteria</taxon>
        <taxon>Hyphomicrobiales</taxon>
        <taxon>Aurantimonadaceae</taxon>
        <taxon>Martelella</taxon>
    </lineage>
</organism>
<name>A0A0D5LXZ7_MAREN</name>
<dbReference type="Pfam" id="PF05521">
    <property type="entry name" value="Phage_HCP"/>
    <property type="match status" value="1"/>
</dbReference>
<dbReference type="Proteomes" id="UP000032611">
    <property type="component" value="Chromosome"/>
</dbReference>